<keyword evidence="3" id="KW-1185">Reference proteome</keyword>
<dbReference type="AlphaFoldDB" id="A0AAD6ZMA4"/>
<evidence type="ECO:0000256" key="1">
    <source>
        <dbReference type="SAM" id="MobiDB-lite"/>
    </source>
</evidence>
<dbReference type="EMBL" id="JARIHO010000040">
    <property type="protein sequence ID" value="KAJ7328021.1"/>
    <property type="molecule type" value="Genomic_DNA"/>
</dbReference>
<feature type="compositionally biased region" description="Basic and acidic residues" evidence="1">
    <location>
        <begin position="32"/>
        <end position="68"/>
    </location>
</feature>
<gene>
    <name evidence="2" type="ORF">DFH08DRAFT_1026098</name>
</gene>
<evidence type="ECO:0000313" key="2">
    <source>
        <dbReference type="EMBL" id="KAJ7328021.1"/>
    </source>
</evidence>
<evidence type="ECO:0000313" key="3">
    <source>
        <dbReference type="Proteomes" id="UP001218218"/>
    </source>
</evidence>
<accession>A0AAD6ZMA4</accession>
<proteinExistence type="predicted"/>
<dbReference type="InterPro" id="IPR059179">
    <property type="entry name" value="MLKL-like_MCAfunc"/>
</dbReference>
<reference evidence="2" key="1">
    <citation type="submission" date="2023-03" db="EMBL/GenBank/DDBJ databases">
        <title>Massive genome expansion in bonnet fungi (Mycena s.s.) driven by repeated elements and novel gene families across ecological guilds.</title>
        <authorList>
            <consortium name="Lawrence Berkeley National Laboratory"/>
            <person name="Harder C.B."/>
            <person name="Miyauchi S."/>
            <person name="Viragh M."/>
            <person name="Kuo A."/>
            <person name="Thoen E."/>
            <person name="Andreopoulos B."/>
            <person name="Lu D."/>
            <person name="Skrede I."/>
            <person name="Drula E."/>
            <person name="Henrissat B."/>
            <person name="Morin E."/>
            <person name="Kohler A."/>
            <person name="Barry K."/>
            <person name="LaButti K."/>
            <person name="Morin E."/>
            <person name="Salamov A."/>
            <person name="Lipzen A."/>
            <person name="Mereny Z."/>
            <person name="Hegedus B."/>
            <person name="Baldrian P."/>
            <person name="Stursova M."/>
            <person name="Weitz H."/>
            <person name="Taylor A."/>
            <person name="Grigoriev I.V."/>
            <person name="Nagy L.G."/>
            <person name="Martin F."/>
            <person name="Kauserud H."/>
        </authorList>
    </citation>
    <scope>NUCLEOTIDE SEQUENCE</scope>
    <source>
        <strain evidence="2">CBHHK002</strain>
    </source>
</reference>
<name>A0AAD6ZMA4_9AGAR</name>
<sequence>MVHFRWGAIRRPRTREYVANLSANLAGSVREGGGKKTARERCMEGAHKGRETKDKQNRGRQDKRRTACEEAGDANASRTGKVPRRQIRGTLDLSALGRNYIACSRRKAQLRTTCSGLKTVLEKAKSVTENAGVPGLSMGISGLVYVLDVAEKMGQNAEDIETLSVRMNNLMVMLESVSPAKTRPKEVTERFEKLGSIFVGVSEELKQRKSGGFFKRLLNHEEEVLWIADRIKAVAEAIGDFKSLVRTEAMVENIQEDMHLQEILAQIFQGFHMLPKRTSWQRKENVAGAPQGPASSLKLPSLTKNLHWYMVDQSRPDERRHCAVFPASLGTRAEHMWYDGITFGCGAADPA</sequence>
<organism evidence="2 3">
    <name type="scientific">Mycena albidolilacea</name>
    <dbReference type="NCBI Taxonomy" id="1033008"/>
    <lineage>
        <taxon>Eukaryota</taxon>
        <taxon>Fungi</taxon>
        <taxon>Dikarya</taxon>
        <taxon>Basidiomycota</taxon>
        <taxon>Agaricomycotina</taxon>
        <taxon>Agaricomycetes</taxon>
        <taxon>Agaricomycetidae</taxon>
        <taxon>Agaricales</taxon>
        <taxon>Marasmiineae</taxon>
        <taxon>Mycenaceae</taxon>
        <taxon>Mycena</taxon>
    </lineage>
</organism>
<protein>
    <submittedName>
        <fullName evidence="2">Uncharacterized protein</fullName>
    </submittedName>
</protein>
<dbReference type="Proteomes" id="UP001218218">
    <property type="component" value="Unassembled WGS sequence"/>
</dbReference>
<comment type="caution">
    <text evidence="2">The sequence shown here is derived from an EMBL/GenBank/DDBJ whole genome shotgun (WGS) entry which is preliminary data.</text>
</comment>
<feature type="region of interest" description="Disordered" evidence="1">
    <location>
        <begin position="28"/>
        <end position="85"/>
    </location>
</feature>
<dbReference type="CDD" id="cd21037">
    <property type="entry name" value="MLKL_NTD"/>
    <property type="match status" value="1"/>
</dbReference>